<gene>
    <name evidence="6" type="ORF">O3P69_003439</name>
</gene>
<dbReference type="PANTHER" id="PTHR13391:SF0">
    <property type="entry name" value="PROTEIN MISATO HOMOLOG 1"/>
    <property type="match status" value="1"/>
</dbReference>
<dbReference type="InterPro" id="IPR029209">
    <property type="entry name" value="DML1/Misato_tubulin"/>
</dbReference>
<comment type="similarity">
    <text evidence="2">Belongs to the misato family.</text>
</comment>
<dbReference type="SUPFAM" id="SSF52490">
    <property type="entry name" value="Tubulin nucleotide-binding domain-like"/>
    <property type="match status" value="1"/>
</dbReference>
<feature type="domain" description="DML1/Misato tubulin" evidence="5">
    <location>
        <begin position="157"/>
        <end position="349"/>
    </location>
</feature>
<comment type="subcellular location">
    <subcellularLocation>
        <location evidence="1">Mitochondrion</location>
    </subcellularLocation>
</comment>
<evidence type="ECO:0000313" key="7">
    <source>
        <dbReference type="Proteomes" id="UP001487740"/>
    </source>
</evidence>
<sequence>MSQVTRELITLQVGHYANFIGTHWWNLQEASFVYSTATSTNINHDFLFREGITSYLQETYTPRLLAIDLKGSLHSLPVEGRLYNDFQAEPSTNEAAWDGKVEFIQQLPQEKNEFLKDLEQEDLKFRGVTDEDKDICIDDSKASDNDVTPSKKVYDLTKSVKVWSDFLRPHLHPKAVYLIDNLMVNTGRASAGTSENIWGFSSGYSTFQREEVEEEIVDRIRCLAESCNSLQGFQILTDIHDGMGGISCGILQHLGDEYGSKNSLTFTTSPPHLIPTMEPARLLMQASILQSYREMCQLSSIVVPLNMRKSMLDFEAPCCAHQHLVLKEYDAYFTSSVVAAFLDTVSLAYRSRASPLPLANVVDILTPTGRKVAGGSLSLPLGIKSNQSFAEWLHEEHECSLVSVSAGCGYHLDPVSELLTVRGIPPSKLNRSGPKYPGARSYTNAAQLYSDFLQNSSKPPNMRFVAGVEDPLKTTAPFPSIFSPSVTDDGYIDTCHKSSVPDVKSTPCLAGLHQSRGLGILLQQLYTSAKKFDVMKVPSLLEEGVDKESWGVLTEDLQEIASNYCSK</sequence>
<dbReference type="PANTHER" id="PTHR13391">
    <property type="entry name" value="MITOCHONDRIAL DISTRIBUTION REGULATOR MISATO"/>
    <property type="match status" value="1"/>
</dbReference>
<dbReference type="InterPro" id="IPR019605">
    <property type="entry name" value="Misato_II_tubulin-like"/>
</dbReference>
<dbReference type="InterPro" id="IPR036525">
    <property type="entry name" value="Tubulin/FtsZ_GTPase_sf"/>
</dbReference>
<evidence type="ECO:0000256" key="2">
    <source>
        <dbReference type="ARBA" id="ARBA00008507"/>
    </source>
</evidence>
<dbReference type="Proteomes" id="UP001487740">
    <property type="component" value="Unassembled WGS sequence"/>
</dbReference>
<dbReference type="AlphaFoldDB" id="A0AAW0UHZ6"/>
<dbReference type="GO" id="GO:0007005">
    <property type="term" value="P:mitochondrion organization"/>
    <property type="evidence" value="ECO:0007669"/>
    <property type="project" value="InterPro"/>
</dbReference>
<comment type="caution">
    <text evidence="6">The sequence shown here is derived from an EMBL/GenBank/DDBJ whole genome shotgun (WGS) entry which is preliminary data.</text>
</comment>
<proteinExistence type="inferred from homology"/>
<dbReference type="GO" id="GO:0005739">
    <property type="term" value="C:mitochondrion"/>
    <property type="evidence" value="ECO:0007669"/>
    <property type="project" value="UniProtKB-SubCell"/>
</dbReference>
<dbReference type="EMBL" id="JARAKH010000011">
    <property type="protein sequence ID" value="KAK8399320.1"/>
    <property type="molecule type" value="Genomic_DNA"/>
</dbReference>
<evidence type="ECO:0000259" key="5">
    <source>
        <dbReference type="Pfam" id="PF14881"/>
    </source>
</evidence>
<dbReference type="CDD" id="cd06060">
    <property type="entry name" value="misato"/>
    <property type="match status" value="1"/>
</dbReference>
<evidence type="ECO:0000256" key="3">
    <source>
        <dbReference type="ARBA" id="ARBA00023128"/>
    </source>
</evidence>
<dbReference type="Gene3D" id="3.40.50.1440">
    <property type="entry name" value="Tubulin/FtsZ, GTPase domain"/>
    <property type="match status" value="1"/>
</dbReference>
<protein>
    <recommendedName>
        <fullName evidence="8">Protein misato</fullName>
    </recommendedName>
</protein>
<evidence type="ECO:0008006" key="8">
    <source>
        <dbReference type="Google" id="ProtNLM"/>
    </source>
</evidence>
<evidence type="ECO:0000256" key="1">
    <source>
        <dbReference type="ARBA" id="ARBA00004173"/>
    </source>
</evidence>
<evidence type="ECO:0000313" key="6">
    <source>
        <dbReference type="EMBL" id="KAK8399320.1"/>
    </source>
</evidence>
<name>A0AAW0UHZ6_SCYPA</name>
<dbReference type="Pfam" id="PF10644">
    <property type="entry name" value="Misat_Tub_SegII"/>
    <property type="match status" value="1"/>
</dbReference>
<dbReference type="InterPro" id="IPR049942">
    <property type="entry name" value="DML1/Misato"/>
</dbReference>
<dbReference type="Pfam" id="PF14881">
    <property type="entry name" value="Tubulin_3"/>
    <property type="match status" value="1"/>
</dbReference>
<keyword evidence="3" id="KW-0496">Mitochondrion</keyword>
<organism evidence="6 7">
    <name type="scientific">Scylla paramamosain</name>
    <name type="common">Mud crab</name>
    <dbReference type="NCBI Taxonomy" id="85552"/>
    <lineage>
        <taxon>Eukaryota</taxon>
        <taxon>Metazoa</taxon>
        <taxon>Ecdysozoa</taxon>
        <taxon>Arthropoda</taxon>
        <taxon>Crustacea</taxon>
        <taxon>Multicrustacea</taxon>
        <taxon>Malacostraca</taxon>
        <taxon>Eumalacostraca</taxon>
        <taxon>Eucarida</taxon>
        <taxon>Decapoda</taxon>
        <taxon>Pleocyemata</taxon>
        <taxon>Brachyura</taxon>
        <taxon>Eubrachyura</taxon>
        <taxon>Portunoidea</taxon>
        <taxon>Portunidae</taxon>
        <taxon>Portuninae</taxon>
        <taxon>Scylla</taxon>
    </lineage>
</organism>
<evidence type="ECO:0000259" key="4">
    <source>
        <dbReference type="Pfam" id="PF10644"/>
    </source>
</evidence>
<feature type="domain" description="Misato Segment II tubulin-like" evidence="4">
    <location>
        <begin position="6"/>
        <end position="120"/>
    </location>
</feature>
<reference evidence="6 7" key="1">
    <citation type="submission" date="2023-03" db="EMBL/GenBank/DDBJ databases">
        <title>High-quality genome of Scylla paramamosain provides insights in environmental adaptation.</title>
        <authorList>
            <person name="Zhang L."/>
        </authorList>
    </citation>
    <scope>NUCLEOTIDE SEQUENCE [LARGE SCALE GENOMIC DNA]</scope>
    <source>
        <strain evidence="6">LZ_2023a</strain>
        <tissue evidence="6">Muscle</tissue>
    </source>
</reference>
<keyword evidence="7" id="KW-1185">Reference proteome</keyword>
<accession>A0AAW0UHZ6</accession>